<reference evidence="3" key="1">
    <citation type="submission" date="2021-02" db="EMBL/GenBank/DDBJ databases">
        <authorList>
            <person name="Dougan E. K."/>
            <person name="Rhodes N."/>
            <person name="Thang M."/>
            <person name="Chan C."/>
        </authorList>
    </citation>
    <scope>NUCLEOTIDE SEQUENCE</scope>
</reference>
<evidence type="ECO:0000256" key="1">
    <source>
        <dbReference type="SAM" id="MobiDB-lite"/>
    </source>
</evidence>
<protein>
    <recommendedName>
        <fullName evidence="2">CULT domain-containing protein</fullName>
    </recommendedName>
</protein>
<dbReference type="OrthoDB" id="267517at2759"/>
<sequence>MPISPVSLVSIADVWPPMPPMEAQLQAAPIAAALPCLACALCGQAVAIAKAVICDGALQTLREAVYAYELTVLGCRSVCFSVTAPSGDRFDLVCVDEVLRVPGSVPGSLTSGGRGAEVFGSGRSSGSRKASPRGALRVAGVHTFDKEPSAEHSWFPGYTWQAVRCGGCDSRELLGWAFAKEGVDSPSPPAERACPQSTPRAACRQSSGFFALIVTRLRERSMSLLPARGPFGLPLVSAPFAAARDQESELEITSRHTMVQRGLRADELRRSSGPAASAAARGLGSMPRQFLPSTTNGVSSGVSGNRAALLGGSTCHPEGGLRSLSPIDSRASSSGEGSEDFAHQHWLACRSHARLAAEARGGGRGGGKGGSRGGGMDASMRAGRGVGSDGGAGGTTRRWPRSPGSSPRVTVGHTGLGANIAERPDERQLHGQRDRQSVLGLPGRRRGQCHRSIVDPAELPPLSRRAAR</sequence>
<evidence type="ECO:0000313" key="3">
    <source>
        <dbReference type="EMBL" id="CAE8604286.1"/>
    </source>
</evidence>
<dbReference type="Gene3D" id="2.170.150.20">
    <property type="entry name" value="Peptide methionine sulfoxide reductase"/>
    <property type="match status" value="1"/>
</dbReference>
<feature type="compositionally biased region" description="Low complexity" evidence="1">
    <location>
        <begin position="271"/>
        <end position="285"/>
    </location>
</feature>
<feature type="compositionally biased region" description="Low complexity" evidence="1">
    <location>
        <begin position="293"/>
        <end position="305"/>
    </location>
</feature>
<accession>A0A813EZ16</accession>
<comment type="caution">
    <text evidence="3">The sequence shown here is derived from an EMBL/GenBank/DDBJ whole genome shotgun (WGS) entry which is preliminary data.</text>
</comment>
<feature type="region of interest" description="Disordered" evidence="1">
    <location>
        <begin position="265"/>
        <end position="339"/>
    </location>
</feature>
<dbReference type="InterPro" id="IPR034750">
    <property type="entry name" value="CULT"/>
</dbReference>
<feature type="compositionally biased region" description="Gly residues" evidence="1">
    <location>
        <begin position="360"/>
        <end position="376"/>
    </location>
</feature>
<feature type="compositionally biased region" description="Gly residues" evidence="1">
    <location>
        <begin position="384"/>
        <end position="394"/>
    </location>
</feature>
<evidence type="ECO:0000259" key="2">
    <source>
        <dbReference type="PROSITE" id="PS51788"/>
    </source>
</evidence>
<dbReference type="AlphaFoldDB" id="A0A813EZ16"/>
<name>A0A813EZ16_POLGL</name>
<gene>
    <name evidence="3" type="ORF">PGLA1383_LOCUS22455</name>
</gene>
<proteinExistence type="predicted"/>
<keyword evidence="4" id="KW-1185">Reference proteome</keyword>
<feature type="domain" description="CULT" evidence="2">
    <location>
        <begin position="34"/>
        <end position="221"/>
    </location>
</feature>
<organism evidence="3 4">
    <name type="scientific">Polarella glacialis</name>
    <name type="common">Dinoflagellate</name>
    <dbReference type="NCBI Taxonomy" id="89957"/>
    <lineage>
        <taxon>Eukaryota</taxon>
        <taxon>Sar</taxon>
        <taxon>Alveolata</taxon>
        <taxon>Dinophyceae</taxon>
        <taxon>Suessiales</taxon>
        <taxon>Suessiaceae</taxon>
        <taxon>Polarella</taxon>
    </lineage>
</organism>
<dbReference type="EMBL" id="CAJNNV010016240">
    <property type="protein sequence ID" value="CAE8604286.1"/>
    <property type="molecule type" value="Genomic_DNA"/>
</dbReference>
<feature type="compositionally biased region" description="Basic and acidic residues" evidence="1">
    <location>
        <begin position="422"/>
        <end position="436"/>
    </location>
</feature>
<feature type="compositionally biased region" description="Low complexity" evidence="1">
    <location>
        <begin position="395"/>
        <end position="408"/>
    </location>
</feature>
<dbReference type="PROSITE" id="PS51788">
    <property type="entry name" value="CULT"/>
    <property type="match status" value="1"/>
</dbReference>
<evidence type="ECO:0000313" key="4">
    <source>
        <dbReference type="Proteomes" id="UP000654075"/>
    </source>
</evidence>
<dbReference type="Proteomes" id="UP000654075">
    <property type="component" value="Unassembled WGS sequence"/>
</dbReference>
<feature type="region of interest" description="Disordered" evidence="1">
    <location>
        <begin position="358"/>
        <end position="468"/>
    </location>
</feature>